<organism evidence="8 9">
    <name type="scientific">Actinomycetospora termitidis</name>
    <dbReference type="NCBI Taxonomy" id="3053470"/>
    <lineage>
        <taxon>Bacteria</taxon>
        <taxon>Bacillati</taxon>
        <taxon>Actinomycetota</taxon>
        <taxon>Actinomycetes</taxon>
        <taxon>Pseudonocardiales</taxon>
        <taxon>Pseudonocardiaceae</taxon>
        <taxon>Actinomycetospora</taxon>
    </lineage>
</organism>
<evidence type="ECO:0000256" key="3">
    <source>
        <dbReference type="ARBA" id="ARBA00022989"/>
    </source>
</evidence>
<dbReference type="Pfam" id="PF13515">
    <property type="entry name" value="FUSC_2"/>
    <property type="match status" value="1"/>
</dbReference>
<dbReference type="RefSeq" id="WP_286055197.1">
    <property type="nucleotide sequence ID" value="NZ_JASVWF010000005.1"/>
</dbReference>
<feature type="domain" description="Integral membrane bound transporter" evidence="7">
    <location>
        <begin position="407"/>
        <end position="530"/>
    </location>
</feature>
<feature type="transmembrane region" description="Helical" evidence="6">
    <location>
        <begin position="470"/>
        <end position="486"/>
    </location>
</feature>
<feature type="transmembrane region" description="Helical" evidence="6">
    <location>
        <begin position="524"/>
        <end position="543"/>
    </location>
</feature>
<evidence type="ECO:0000313" key="9">
    <source>
        <dbReference type="Proteomes" id="UP001231924"/>
    </source>
</evidence>
<comment type="subcellular location">
    <subcellularLocation>
        <location evidence="1">Membrane</location>
        <topology evidence="1">Multi-pass membrane protein</topology>
    </subcellularLocation>
</comment>
<dbReference type="InterPro" id="IPR049453">
    <property type="entry name" value="Memb_transporter_dom"/>
</dbReference>
<feature type="transmembrane region" description="Helical" evidence="6">
    <location>
        <begin position="194"/>
        <end position="213"/>
    </location>
</feature>
<feature type="compositionally biased region" description="Low complexity" evidence="5">
    <location>
        <begin position="706"/>
        <end position="720"/>
    </location>
</feature>
<feature type="transmembrane region" description="Helical" evidence="6">
    <location>
        <begin position="167"/>
        <end position="188"/>
    </location>
</feature>
<evidence type="ECO:0000313" key="8">
    <source>
        <dbReference type="EMBL" id="MDL5158660.1"/>
    </source>
</evidence>
<dbReference type="EMBL" id="JASVWF010000005">
    <property type="protein sequence ID" value="MDL5158660.1"/>
    <property type="molecule type" value="Genomic_DNA"/>
</dbReference>
<keyword evidence="2 6" id="KW-0812">Transmembrane</keyword>
<evidence type="ECO:0000256" key="4">
    <source>
        <dbReference type="ARBA" id="ARBA00023136"/>
    </source>
</evidence>
<keyword evidence="9" id="KW-1185">Reference proteome</keyword>
<evidence type="ECO:0000259" key="7">
    <source>
        <dbReference type="Pfam" id="PF13515"/>
    </source>
</evidence>
<proteinExistence type="predicted"/>
<feature type="transmembrane region" description="Helical" evidence="6">
    <location>
        <begin position="88"/>
        <end position="108"/>
    </location>
</feature>
<evidence type="ECO:0000256" key="1">
    <source>
        <dbReference type="ARBA" id="ARBA00004141"/>
    </source>
</evidence>
<evidence type="ECO:0000256" key="2">
    <source>
        <dbReference type="ARBA" id="ARBA00022692"/>
    </source>
</evidence>
<feature type="transmembrane region" description="Helical" evidence="6">
    <location>
        <begin position="493"/>
        <end position="518"/>
    </location>
</feature>
<comment type="caution">
    <text evidence="8">The sequence shown here is derived from an EMBL/GenBank/DDBJ whole genome shotgun (WGS) entry which is preliminary data.</text>
</comment>
<feature type="region of interest" description="Disordered" evidence="5">
    <location>
        <begin position="706"/>
        <end position="730"/>
    </location>
</feature>
<dbReference type="SUPFAM" id="SSF49464">
    <property type="entry name" value="Carboxypeptidase regulatory domain-like"/>
    <property type="match status" value="1"/>
</dbReference>
<sequence length="807" mass="84143">MTIQATGHRAGIGPDDPDEPGSPAAVPARRDPGAVADRVGPPTRIRLRDRLLASDPGNVRIALATRAAVTLAVALGCSALLARLLGLAGTPAVVVIVLGAVLTMITTFTASDPTPAGRAVTQLCLPVAMLVGLTLSTLVDRHRVLSLLVFVLVMFAAVWVRRFGPRAFACGMVAWMGYFIALFLQLSFAQLPVVLASVGTTTVLLLVIALVVAPQRPARRLRRMVGSFAARTRIALAEHRDPARRPPWRRGDDTAHDRAVLRVNETAVLVDGQLAVPGVLADPHRAGEVRAAVLRAEAALARALDGAGDDVTAAEVERTLADLEAVLDDDRRGRPRRGAADGEPPPFAPAAELFAGFLPGSAATVGPMVAPPDGDGGGRTDRARRPLEGMLLSTRQALQITLAGGLSIALGDAVSGQRWYWAVLACFLAFTGTATAAETVRKAVQRTVGTVVGVVVALVVVPLLGHSTTVALTVILVAIFVGFYLFRVSYTSLAFAVTLVVAELYELLGTYSSGLLALRVGETALGALVGGIVAVSFLPTTAVRAEHAARARLAEELRAATADVAALVHATGERPDLHARARALDAAVHQLALIGVPLSLRIAPGGARRRPLLARRLAAWVRCAVRVRALVDAAAEYERTRRSVPGLRHERVGAATRAVQGLVDALAAGHGPGEHRHRRWEESPDDLLTELSALHGALVALHEIDPTATPAGPSTPTAPAGGTGVHGRVTDDAGRGLAAVVTVVDANGVQRGRVRSGEDGRFAVGTLPDGRSWQLVVAAAGHAPHAGRVVGAGAHEVVLRPTGPARR</sequence>
<dbReference type="Proteomes" id="UP001231924">
    <property type="component" value="Unassembled WGS sequence"/>
</dbReference>
<name>A0ABT7MDB8_9PSEU</name>
<keyword evidence="4 6" id="KW-0472">Membrane</keyword>
<feature type="region of interest" description="Disordered" evidence="5">
    <location>
        <begin position="1"/>
        <end position="40"/>
    </location>
</feature>
<feature type="transmembrane region" description="Helical" evidence="6">
    <location>
        <begin position="144"/>
        <end position="160"/>
    </location>
</feature>
<accession>A0ABT7MDB8</accession>
<gene>
    <name evidence="8" type="ORF">QRT03_22015</name>
</gene>
<dbReference type="InterPro" id="IPR008969">
    <property type="entry name" value="CarboxyPept-like_regulatory"/>
</dbReference>
<evidence type="ECO:0000256" key="6">
    <source>
        <dbReference type="SAM" id="Phobius"/>
    </source>
</evidence>
<evidence type="ECO:0000256" key="5">
    <source>
        <dbReference type="SAM" id="MobiDB-lite"/>
    </source>
</evidence>
<protein>
    <submittedName>
        <fullName evidence="8">FUSC family protein</fullName>
    </submittedName>
</protein>
<keyword evidence="3 6" id="KW-1133">Transmembrane helix</keyword>
<reference evidence="8 9" key="1">
    <citation type="submission" date="2023-06" db="EMBL/GenBank/DDBJ databases">
        <title>Actinomycetospora Odt1-22.</title>
        <authorList>
            <person name="Supong K."/>
        </authorList>
    </citation>
    <scope>NUCLEOTIDE SEQUENCE [LARGE SCALE GENOMIC DNA]</scope>
    <source>
        <strain evidence="8 9">Odt1-22</strain>
    </source>
</reference>